<dbReference type="SUPFAM" id="SSF56059">
    <property type="entry name" value="Glutathione synthetase ATP-binding domain-like"/>
    <property type="match status" value="1"/>
</dbReference>
<dbReference type="PROSITE" id="PS50975">
    <property type="entry name" value="ATP_GRASP"/>
    <property type="match status" value="1"/>
</dbReference>
<reference evidence="3 4" key="1">
    <citation type="submission" date="2018-08" db="EMBL/GenBank/DDBJ databases">
        <title>A genome reference for cultivated species of the human gut microbiota.</title>
        <authorList>
            <person name="Zou Y."/>
            <person name="Xue W."/>
            <person name="Luo G."/>
        </authorList>
    </citation>
    <scope>NUCLEOTIDE SEQUENCE [LARGE SCALE GENOMIC DNA]</scope>
    <source>
        <strain evidence="3 4">AF43-2</strain>
    </source>
</reference>
<dbReference type="EMBL" id="QRNN01000038">
    <property type="protein sequence ID" value="RHK47931.1"/>
    <property type="molecule type" value="Genomic_DNA"/>
</dbReference>
<gene>
    <name evidence="3" type="ORF">DW064_09870</name>
</gene>
<sequence length="387" mass="45142">MIRMEVVIITIEYHNGLSIIESLGQKGILTNVIDVTDEPKPYMLCSKFVKQGWKCKTNENAISILLNDFKGDGEKALLISCSDDATAMLDKHYDELKDKFILPLTSFHGHQEEIMSKQYMANLAQKIGMNIPESWLLEKGQEIPEDIFYPCITKAISSVAGTKIDNIRVCNDYEELKSFVESSGHSATLQIQRFIDKAYEFQFLGCSFDDGNEIIISGRTHIDRPNGLENAYFLRFDKVEEELKPLENKVREFILETRYNGPFSVEFLRDKNGTDYFTEMNFRNDGNAYCQTCAGINVPYIMYLYYSGGDYKAELRKSYVHQIYMVPEIRYLQYKLSGEFGWKEWYRNMKKANCYTTYFKQDKAVFRQFLLNRISGFVRRRLNRLIK</sequence>
<feature type="domain" description="ATP-grasp" evidence="2">
    <location>
        <begin position="121"/>
        <end position="307"/>
    </location>
</feature>
<keyword evidence="1" id="KW-0547">Nucleotide-binding</keyword>
<evidence type="ECO:0000256" key="1">
    <source>
        <dbReference type="PROSITE-ProRule" id="PRU00409"/>
    </source>
</evidence>
<accession>A0AA92V623</accession>
<dbReference type="Gene3D" id="3.30.470.20">
    <property type="entry name" value="ATP-grasp fold, B domain"/>
    <property type="match status" value="1"/>
</dbReference>
<evidence type="ECO:0000259" key="2">
    <source>
        <dbReference type="PROSITE" id="PS50975"/>
    </source>
</evidence>
<dbReference type="Pfam" id="PF02786">
    <property type="entry name" value="CPSase_L_D2"/>
    <property type="match status" value="1"/>
</dbReference>
<comment type="caution">
    <text evidence="3">The sequence shown here is derived from an EMBL/GenBank/DDBJ whole genome shotgun (WGS) entry which is preliminary data.</text>
</comment>
<dbReference type="InterPro" id="IPR011761">
    <property type="entry name" value="ATP-grasp"/>
</dbReference>
<evidence type="ECO:0000313" key="3">
    <source>
        <dbReference type="EMBL" id="RHK47931.1"/>
    </source>
</evidence>
<dbReference type="GO" id="GO:0005524">
    <property type="term" value="F:ATP binding"/>
    <property type="evidence" value="ECO:0007669"/>
    <property type="project" value="UniProtKB-UniRule"/>
</dbReference>
<dbReference type="Proteomes" id="UP000284562">
    <property type="component" value="Unassembled WGS sequence"/>
</dbReference>
<dbReference type="GO" id="GO:0046872">
    <property type="term" value="F:metal ion binding"/>
    <property type="evidence" value="ECO:0007669"/>
    <property type="project" value="InterPro"/>
</dbReference>
<name>A0AA92V623_9BACT</name>
<proteinExistence type="predicted"/>
<organism evidence="3 4">
    <name type="scientific">Segatella copri</name>
    <dbReference type="NCBI Taxonomy" id="165179"/>
    <lineage>
        <taxon>Bacteria</taxon>
        <taxon>Pseudomonadati</taxon>
        <taxon>Bacteroidota</taxon>
        <taxon>Bacteroidia</taxon>
        <taxon>Bacteroidales</taxon>
        <taxon>Prevotellaceae</taxon>
        <taxon>Segatella</taxon>
    </lineage>
</organism>
<protein>
    <submittedName>
        <fullName evidence="3">ATP-grasp domain-containing protein</fullName>
    </submittedName>
</protein>
<dbReference type="InterPro" id="IPR005479">
    <property type="entry name" value="CPAse_ATP-bd"/>
</dbReference>
<keyword evidence="1" id="KW-0067">ATP-binding</keyword>
<dbReference type="AlphaFoldDB" id="A0AA92V623"/>
<evidence type="ECO:0000313" key="4">
    <source>
        <dbReference type="Proteomes" id="UP000284562"/>
    </source>
</evidence>